<dbReference type="PROSITE" id="PS00154">
    <property type="entry name" value="ATPASE_E1_E2"/>
    <property type="match status" value="1"/>
</dbReference>
<dbReference type="PRINTS" id="PR00121">
    <property type="entry name" value="NAKATPASE"/>
</dbReference>
<dbReference type="Pfam" id="PF00690">
    <property type="entry name" value="Cation_ATPase_N"/>
    <property type="match status" value="1"/>
</dbReference>
<dbReference type="PANTHER" id="PTHR24093">
    <property type="entry name" value="CATION TRANSPORTING ATPASE"/>
    <property type="match status" value="1"/>
</dbReference>
<keyword evidence="14" id="KW-0112">Calmodulin-binding</keyword>
<dbReference type="AlphaFoldDB" id="F0W508"/>
<evidence type="ECO:0000256" key="14">
    <source>
        <dbReference type="ARBA" id="ARBA00022860"/>
    </source>
</evidence>
<evidence type="ECO:0000259" key="22">
    <source>
        <dbReference type="SMART" id="SM00831"/>
    </source>
</evidence>
<dbReference type="HOGENOM" id="CLU_002360_9_0_1"/>
<dbReference type="GO" id="GO:0005516">
    <property type="term" value="F:calmodulin binding"/>
    <property type="evidence" value="ECO:0007669"/>
    <property type="project" value="UniProtKB-KW"/>
</dbReference>
<keyword evidence="9 20" id="KW-0547">Nucleotide-binding</keyword>
<gene>
    <name evidence="23" type="primary">AlNc14C19G1979</name>
    <name evidence="23" type="ORF">ALNC14_023420</name>
</gene>
<feature type="domain" description="Cation-transporting P-type ATPase N-terminal" evidence="22">
    <location>
        <begin position="46"/>
        <end position="121"/>
    </location>
</feature>
<evidence type="ECO:0000313" key="23">
    <source>
        <dbReference type="EMBL" id="CCA16199.1"/>
    </source>
</evidence>
<evidence type="ECO:0000256" key="18">
    <source>
        <dbReference type="ARBA" id="ARBA00023065"/>
    </source>
</evidence>
<keyword evidence="16 20" id="KW-1133">Transmembrane helix</keyword>
<dbReference type="GO" id="GO:0005524">
    <property type="term" value="F:ATP binding"/>
    <property type="evidence" value="ECO:0007669"/>
    <property type="project" value="UniProtKB-KW"/>
</dbReference>
<comment type="catalytic activity">
    <reaction evidence="20">
        <text>Ca(2+)(in) + ATP + H2O = Ca(2+)(out) + ADP + phosphate + H(+)</text>
        <dbReference type="Rhea" id="RHEA:18105"/>
        <dbReference type="ChEBI" id="CHEBI:15377"/>
        <dbReference type="ChEBI" id="CHEBI:15378"/>
        <dbReference type="ChEBI" id="CHEBI:29108"/>
        <dbReference type="ChEBI" id="CHEBI:30616"/>
        <dbReference type="ChEBI" id="CHEBI:43474"/>
        <dbReference type="ChEBI" id="CHEBI:456216"/>
        <dbReference type="EC" id="7.2.2.10"/>
    </reaction>
</comment>
<dbReference type="SUPFAM" id="SSF81660">
    <property type="entry name" value="Metal cation-transporting ATPase, ATP-binding domain N"/>
    <property type="match status" value="1"/>
</dbReference>
<dbReference type="GO" id="GO:0046872">
    <property type="term" value="F:metal ion binding"/>
    <property type="evidence" value="ECO:0007669"/>
    <property type="project" value="UniProtKB-KW"/>
</dbReference>
<evidence type="ECO:0000256" key="3">
    <source>
        <dbReference type="ARBA" id="ARBA00022448"/>
    </source>
</evidence>
<dbReference type="Pfam" id="PF12424">
    <property type="entry name" value="ATP_Ca_trans_C"/>
    <property type="match status" value="1"/>
</dbReference>
<dbReference type="InterPro" id="IPR022141">
    <property type="entry name" value="ATP_Ca_trans_C"/>
</dbReference>
<comment type="caution">
    <text evidence="20">Lacks conserved residue(s) required for the propagation of feature annotation.</text>
</comment>
<dbReference type="PANTHER" id="PTHR24093:SF369">
    <property type="entry name" value="CALCIUM-TRANSPORTING ATPASE"/>
    <property type="match status" value="1"/>
</dbReference>
<dbReference type="InterPro" id="IPR001757">
    <property type="entry name" value="P_typ_ATPase"/>
</dbReference>
<feature type="transmembrane region" description="Helical" evidence="20">
    <location>
        <begin position="883"/>
        <end position="905"/>
    </location>
</feature>
<comment type="similarity">
    <text evidence="2">Belongs to the cation transport ATPase (P-type) (TC 3.A.3) family. Type IIB subfamily.</text>
</comment>
<dbReference type="SUPFAM" id="SSF56784">
    <property type="entry name" value="HAD-like"/>
    <property type="match status" value="1"/>
</dbReference>
<dbReference type="FunFam" id="1.20.1110.10:FF:000036">
    <property type="entry name" value="Calcium-transporting ATPase"/>
    <property type="match status" value="1"/>
</dbReference>
<dbReference type="NCBIfam" id="TIGR01494">
    <property type="entry name" value="ATPase_P-type"/>
    <property type="match status" value="2"/>
</dbReference>
<feature type="compositionally biased region" description="Polar residues" evidence="21">
    <location>
        <begin position="273"/>
        <end position="282"/>
    </location>
</feature>
<dbReference type="Pfam" id="PF00689">
    <property type="entry name" value="Cation_ATPase_C"/>
    <property type="match status" value="1"/>
</dbReference>
<keyword evidence="7 20" id="KW-0812">Transmembrane</keyword>
<feature type="transmembrane region" description="Helical" evidence="20">
    <location>
        <begin position="806"/>
        <end position="828"/>
    </location>
</feature>
<feature type="region of interest" description="Disordered" evidence="21">
    <location>
        <begin position="273"/>
        <end position="304"/>
    </location>
</feature>
<keyword evidence="4" id="KW-1003">Cell membrane</keyword>
<evidence type="ECO:0000256" key="8">
    <source>
        <dbReference type="ARBA" id="ARBA00022723"/>
    </source>
</evidence>
<dbReference type="InterPro" id="IPR023298">
    <property type="entry name" value="ATPase_P-typ_TM_dom_sf"/>
</dbReference>
<keyword evidence="17" id="KW-0186">Copper</keyword>
<sequence>MFFGVSKSDEYVPLNDVVVKTYTLAPSDLVRLIETPRDKVHDSVAAVGGVEGIAKALYVDLRTGLKSDDQNDLKKREETFGKNYISPPKSKGLLHLMWEAFQDITIVVLTISGGISIALSETVGDHKETDWIEGTCILFAVFLVTLVTAVNDYKKEQQFRALNAVKEDEKIKVWRDGEPQEVSKWNLVAGDIVRIDLGDIVPADGILLDGREVRIDESTMTGESDLVCKDQNHPIILSATKIMEGFGKMLVLCVGGNSQAGIIKKLITGTSTEMKNDAQPSSRNEHDRVESGSPSLNVTGENGASCADVDEHRNEAHSPLETKLYKLTIFIGKAGTFVALLVFTIMSVRLSIERFVIEHERWDSSYITDYLRFFITAITVLVVAIPEGLPLAVTISLAYSVTKMLADNNLVRHLNACETMGSATTICSDKTGTLTTNRMTVMKVWIDDKEFRSARELLNDIDSTLQDTFCTGICINSTAEILAPKAEGGFPEHAGNKTECALLQFVQNGGVNYSPIRSSTEIARMLTFSSQKKRMSVVIKLSETVSRVYTKGATEIVLDRCTLIAGRDGSITDLDTEKKTLIKKTVIEKYASQGYRTLCLAYRDVQRPSSQLNTVADEELETQLICIGIVGIEDPVRGEVPNAIHICHKAGIVVRMVTGDNINTARSIAMKCGIIKPKDTSLIMEGAEFRVRVLDTRGRLKQSAFDALWPKLRVLARSSPKDKHTLVTGLMQTKLEPYGPQIVAVTGDGTNDAPALKKADVGFAMGISGTAVAKDASDIILMDDNFSSIVKAIQWGRNVYDSIAKFLQFQLTVNIVAITLAFLGAILLQQSPLTAVQMLWINLIMDSFASLALATEAPTAALLDRAPYPKTQPLLSKSMTKHILGQALFQLVVLLLLVFLGDVLFDIPSGRVYDRLEHKKDDPSVHMTIVFNAFVWMQLFNELNCHKIHDEKNIFDGLCQNRIFVYVCVFQIGMQVILVQYTGRFFNTKPLSISQWFVCIGIGFLSIPIGLILRVFSDQHLPQWMACCREAEAIPITDRHVARGHELWLRGFARIRAQIRVIRAFQESLDPIESLRPELHSEKKME</sequence>
<keyword evidence="11 20" id="KW-0106">Calcium</keyword>
<evidence type="ECO:0000256" key="5">
    <source>
        <dbReference type="ARBA" id="ARBA00022553"/>
    </source>
</evidence>
<dbReference type="InterPro" id="IPR036412">
    <property type="entry name" value="HAD-like_sf"/>
</dbReference>
<dbReference type="SUPFAM" id="SSF81653">
    <property type="entry name" value="Calcium ATPase, transduction domain A"/>
    <property type="match status" value="1"/>
</dbReference>
<feature type="transmembrane region" description="Helical" evidence="20">
    <location>
        <begin position="963"/>
        <end position="981"/>
    </location>
</feature>
<keyword evidence="8" id="KW-0479">Metal-binding</keyword>
<name>F0W508_9STRA</name>
<dbReference type="InterPro" id="IPR004014">
    <property type="entry name" value="ATPase_P-typ_cation-transptr_N"/>
</dbReference>
<dbReference type="Gene3D" id="2.70.150.10">
    <property type="entry name" value="Calcium-transporting ATPase, cytoplasmic transduction domain A"/>
    <property type="match status" value="1"/>
</dbReference>
<keyword evidence="3 20" id="KW-0813">Transport</keyword>
<evidence type="ECO:0000256" key="19">
    <source>
        <dbReference type="ARBA" id="ARBA00023136"/>
    </source>
</evidence>
<dbReference type="InterPro" id="IPR008250">
    <property type="entry name" value="ATPase_P-typ_transduc_dom_A_sf"/>
</dbReference>
<keyword evidence="13" id="KW-0460">Magnesium</keyword>
<dbReference type="SFLD" id="SFLDG00002">
    <property type="entry name" value="C1.7:_P-type_atpase_like"/>
    <property type="match status" value="1"/>
</dbReference>
<dbReference type="CDD" id="cd02081">
    <property type="entry name" value="P-type_ATPase_Ca_PMCA-like"/>
    <property type="match status" value="1"/>
</dbReference>
<evidence type="ECO:0000256" key="20">
    <source>
        <dbReference type="RuleBase" id="RU361146"/>
    </source>
</evidence>
<dbReference type="NCBIfam" id="TIGR01517">
    <property type="entry name" value="ATPase-IIB_Ca"/>
    <property type="match status" value="1"/>
</dbReference>
<reference evidence="23" key="1">
    <citation type="journal article" date="2011" name="PLoS Biol.">
        <title>Gene gain and loss during evolution of obligate parasitism in the white rust pathogen of Arabidopsis thaliana.</title>
        <authorList>
            <person name="Kemen E."/>
            <person name="Gardiner A."/>
            <person name="Schultz-Larsen T."/>
            <person name="Kemen A.C."/>
            <person name="Balmuth A.L."/>
            <person name="Robert-Seilaniantz A."/>
            <person name="Bailey K."/>
            <person name="Holub E."/>
            <person name="Studholme D.J."/>
            <person name="Maclean D."/>
            <person name="Jones J.D."/>
        </authorList>
    </citation>
    <scope>NUCLEOTIDE SEQUENCE</scope>
</reference>
<dbReference type="SFLD" id="SFLDS00003">
    <property type="entry name" value="Haloacid_Dehalogenase"/>
    <property type="match status" value="1"/>
</dbReference>
<dbReference type="FunFam" id="1.20.1110.10:FF:000014">
    <property type="entry name" value="Calcium-transporting ATPase"/>
    <property type="match status" value="1"/>
</dbReference>
<keyword evidence="6 20" id="KW-0109">Calcium transport</keyword>
<evidence type="ECO:0000256" key="1">
    <source>
        <dbReference type="ARBA" id="ARBA00004651"/>
    </source>
</evidence>
<evidence type="ECO:0000256" key="17">
    <source>
        <dbReference type="ARBA" id="ARBA00023008"/>
    </source>
</evidence>
<evidence type="ECO:0000256" key="4">
    <source>
        <dbReference type="ARBA" id="ARBA00022475"/>
    </source>
</evidence>
<dbReference type="InterPro" id="IPR006068">
    <property type="entry name" value="ATPase_P-typ_cation-transptr_C"/>
</dbReference>
<dbReference type="InterPro" id="IPR006408">
    <property type="entry name" value="P-type_ATPase_IIB"/>
</dbReference>
<dbReference type="InterPro" id="IPR018303">
    <property type="entry name" value="ATPase_P-typ_P_site"/>
</dbReference>
<dbReference type="EC" id="7.2.2.10" evidence="20"/>
<dbReference type="GO" id="GO:0005886">
    <property type="term" value="C:plasma membrane"/>
    <property type="evidence" value="ECO:0007669"/>
    <property type="project" value="UniProtKB-SubCell"/>
</dbReference>
<feature type="compositionally biased region" description="Polar residues" evidence="21">
    <location>
        <begin position="292"/>
        <end position="302"/>
    </location>
</feature>
<protein>
    <recommendedName>
        <fullName evidence="20">Calcium-transporting ATPase</fullName>
        <ecNumber evidence="20">7.2.2.10</ecNumber>
    </recommendedName>
</protein>
<feature type="transmembrane region" description="Helical" evidence="20">
    <location>
        <begin position="840"/>
        <end position="863"/>
    </location>
</feature>
<keyword evidence="5" id="KW-0597">Phosphoprotein</keyword>
<evidence type="ECO:0000256" key="2">
    <source>
        <dbReference type="ARBA" id="ARBA00006124"/>
    </source>
</evidence>
<dbReference type="Pfam" id="PF00122">
    <property type="entry name" value="E1-E2_ATPase"/>
    <property type="match status" value="1"/>
</dbReference>
<feature type="transmembrane region" description="Helical" evidence="20">
    <location>
        <begin position="327"/>
        <end position="350"/>
    </location>
</feature>
<evidence type="ECO:0000256" key="16">
    <source>
        <dbReference type="ARBA" id="ARBA00022989"/>
    </source>
</evidence>
<dbReference type="GO" id="GO:0005388">
    <property type="term" value="F:P-type calcium transporter activity"/>
    <property type="evidence" value="ECO:0007669"/>
    <property type="project" value="UniProtKB-EC"/>
</dbReference>
<reference evidence="23" key="2">
    <citation type="submission" date="2011-02" db="EMBL/GenBank/DDBJ databases">
        <authorList>
            <person name="MacLean D."/>
        </authorList>
    </citation>
    <scope>NUCLEOTIDE SEQUENCE</scope>
</reference>
<evidence type="ECO:0000256" key="15">
    <source>
        <dbReference type="ARBA" id="ARBA00022967"/>
    </source>
</evidence>
<evidence type="ECO:0000256" key="13">
    <source>
        <dbReference type="ARBA" id="ARBA00022842"/>
    </source>
</evidence>
<dbReference type="Pfam" id="PF13246">
    <property type="entry name" value="Cation_ATPase"/>
    <property type="match status" value="1"/>
</dbReference>
<dbReference type="Gene3D" id="1.20.1110.10">
    <property type="entry name" value="Calcium-transporting ATPase, transmembrane domain"/>
    <property type="match status" value="2"/>
</dbReference>
<evidence type="ECO:0000256" key="6">
    <source>
        <dbReference type="ARBA" id="ARBA00022568"/>
    </source>
</evidence>
<evidence type="ECO:0000256" key="7">
    <source>
        <dbReference type="ARBA" id="ARBA00022692"/>
    </source>
</evidence>
<feature type="transmembrane region" description="Helical" evidence="20">
    <location>
        <begin position="370"/>
        <end position="399"/>
    </location>
</feature>
<keyword evidence="18 20" id="KW-0406">Ion transport</keyword>
<dbReference type="SMART" id="SM00831">
    <property type="entry name" value="Cation_ATPase_N"/>
    <property type="match status" value="1"/>
</dbReference>
<evidence type="ECO:0000256" key="9">
    <source>
        <dbReference type="ARBA" id="ARBA00022741"/>
    </source>
</evidence>
<dbReference type="FunFam" id="1.20.1110.10:FF:000033">
    <property type="entry name" value="Calcium-transporting ATPase"/>
    <property type="match status" value="1"/>
</dbReference>
<keyword evidence="19 20" id="KW-0472">Membrane</keyword>
<dbReference type="InterPro" id="IPR059000">
    <property type="entry name" value="ATPase_P-type_domA"/>
</dbReference>
<feature type="transmembrane region" description="Helical" evidence="20">
    <location>
        <begin position="993"/>
        <end position="1016"/>
    </location>
</feature>
<keyword evidence="10" id="KW-0187">Copper transport</keyword>
<dbReference type="InterPro" id="IPR044492">
    <property type="entry name" value="P_typ_ATPase_HD_dom"/>
</dbReference>
<dbReference type="SUPFAM" id="SSF81665">
    <property type="entry name" value="Calcium ATPase, transmembrane domain M"/>
    <property type="match status" value="1"/>
</dbReference>
<dbReference type="FunFam" id="2.70.150.10:FF:000029">
    <property type="entry name" value="Calcium-transporting ATPase"/>
    <property type="match status" value="1"/>
</dbReference>
<accession>F0W508</accession>
<keyword evidence="12 20" id="KW-0067">ATP-binding</keyword>
<dbReference type="FunFam" id="3.40.1110.10:FF:000045">
    <property type="entry name" value="Calcium-transporting ATPase"/>
    <property type="match status" value="1"/>
</dbReference>
<evidence type="ECO:0000256" key="11">
    <source>
        <dbReference type="ARBA" id="ARBA00022837"/>
    </source>
</evidence>
<evidence type="ECO:0000256" key="10">
    <source>
        <dbReference type="ARBA" id="ARBA00022796"/>
    </source>
</evidence>
<dbReference type="Gene3D" id="3.40.1110.10">
    <property type="entry name" value="Calcium-transporting ATPase, cytoplasmic domain N"/>
    <property type="match status" value="1"/>
</dbReference>
<dbReference type="FunFam" id="3.40.50.1000:FF:000144">
    <property type="entry name" value="copper-transporting ATPase 1 isoform X2"/>
    <property type="match status" value="1"/>
</dbReference>
<comment type="subcellular location">
    <subcellularLocation>
        <location evidence="1">Cell membrane</location>
        <topology evidence="1">Multi-pass membrane protein</topology>
    </subcellularLocation>
    <subcellularLocation>
        <location evidence="20">Membrane</location>
        <topology evidence="20">Multi-pass membrane protein</topology>
    </subcellularLocation>
</comment>
<evidence type="ECO:0000256" key="12">
    <source>
        <dbReference type="ARBA" id="ARBA00022840"/>
    </source>
</evidence>
<comment type="function">
    <text evidence="20">Catalyzes the hydrolysis of ATP coupled with the transport of calcium.</text>
</comment>
<evidence type="ECO:0000256" key="21">
    <source>
        <dbReference type="SAM" id="MobiDB-lite"/>
    </source>
</evidence>
<dbReference type="GO" id="GO:0006825">
    <property type="term" value="P:copper ion transport"/>
    <property type="evidence" value="ECO:0007669"/>
    <property type="project" value="UniProtKB-KW"/>
</dbReference>
<dbReference type="InterPro" id="IPR023299">
    <property type="entry name" value="ATPase_P-typ_cyto_dom_N"/>
</dbReference>
<dbReference type="EMBL" id="FR824064">
    <property type="protein sequence ID" value="CCA16199.1"/>
    <property type="molecule type" value="Genomic_DNA"/>
</dbReference>
<proteinExistence type="inferred from homology"/>
<dbReference type="PRINTS" id="PR00119">
    <property type="entry name" value="CATATPASE"/>
</dbReference>
<dbReference type="SFLD" id="SFLDF00027">
    <property type="entry name" value="p-type_atpase"/>
    <property type="match status" value="1"/>
</dbReference>
<keyword evidence="15" id="KW-1278">Translocase</keyword>
<organism evidence="23">
    <name type="scientific">Albugo laibachii Nc14</name>
    <dbReference type="NCBI Taxonomy" id="890382"/>
    <lineage>
        <taxon>Eukaryota</taxon>
        <taxon>Sar</taxon>
        <taxon>Stramenopiles</taxon>
        <taxon>Oomycota</taxon>
        <taxon>Peronosporomycetes</taxon>
        <taxon>Albuginales</taxon>
        <taxon>Albuginaceae</taxon>
        <taxon>Albugo</taxon>
    </lineage>
</organism>
<dbReference type="GO" id="GO:0016887">
    <property type="term" value="F:ATP hydrolysis activity"/>
    <property type="evidence" value="ECO:0007669"/>
    <property type="project" value="InterPro"/>
</dbReference>